<dbReference type="FunFam" id="3.40.50.620:FF:000130">
    <property type="entry name" value="Cysteine--tRNA ligase"/>
    <property type="match status" value="1"/>
</dbReference>
<dbReference type="CDD" id="cd00672">
    <property type="entry name" value="CysRS_core"/>
    <property type="match status" value="1"/>
</dbReference>
<evidence type="ECO:0000256" key="13">
    <source>
        <dbReference type="HAMAP-Rule" id="MF_00041"/>
    </source>
</evidence>
<comment type="subcellular location">
    <subcellularLocation>
        <location evidence="1 13">Cytoplasm</location>
    </subcellularLocation>
</comment>
<feature type="short sequence motif" description="'KMSKS' region" evidence="13">
    <location>
        <begin position="267"/>
        <end position="271"/>
    </location>
</feature>
<evidence type="ECO:0000256" key="6">
    <source>
        <dbReference type="ARBA" id="ARBA00022723"/>
    </source>
</evidence>
<dbReference type="EMBL" id="PFAG01000013">
    <property type="protein sequence ID" value="PIR98529.1"/>
    <property type="molecule type" value="Genomic_DNA"/>
</dbReference>
<keyword evidence="6 13" id="KW-0479">Metal-binding</keyword>
<evidence type="ECO:0000256" key="10">
    <source>
        <dbReference type="ARBA" id="ARBA00022917"/>
    </source>
</evidence>
<evidence type="ECO:0000313" key="15">
    <source>
        <dbReference type="EMBL" id="PIR98529.1"/>
    </source>
</evidence>
<dbReference type="GO" id="GO:0004817">
    <property type="term" value="F:cysteine-tRNA ligase activity"/>
    <property type="evidence" value="ECO:0007669"/>
    <property type="project" value="UniProtKB-UniRule"/>
</dbReference>
<evidence type="ECO:0000256" key="1">
    <source>
        <dbReference type="ARBA" id="ARBA00004496"/>
    </source>
</evidence>
<dbReference type="GO" id="GO:0006423">
    <property type="term" value="P:cysteinyl-tRNA aminoacylation"/>
    <property type="evidence" value="ECO:0007669"/>
    <property type="project" value="UniProtKB-UniRule"/>
</dbReference>
<comment type="cofactor">
    <cofactor evidence="13">
        <name>Zn(2+)</name>
        <dbReference type="ChEBI" id="CHEBI:29105"/>
    </cofactor>
    <text evidence="13">Binds 1 zinc ion per subunit.</text>
</comment>
<evidence type="ECO:0000256" key="11">
    <source>
        <dbReference type="ARBA" id="ARBA00023146"/>
    </source>
</evidence>
<feature type="binding site" evidence="13">
    <location>
        <position position="239"/>
    </location>
    <ligand>
        <name>Zn(2+)</name>
        <dbReference type="ChEBI" id="CHEBI:29105"/>
    </ligand>
</feature>
<evidence type="ECO:0000256" key="2">
    <source>
        <dbReference type="ARBA" id="ARBA00005594"/>
    </source>
</evidence>
<keyword evidence="8 13" id="KW-0862">Zinc</keyword>
<dbReference type="GO" id="GO:0008270">
    <property type="term" value="F:zinc ion binding"/>
    <property type="evidence" value="ECO:0007669"/>
    <property type="project" value="UniProtKB-UniRule"/>
</dbReference>
<dbReference type="AlphaFoldDB" id="A0A2H0VJJ0"/>
<reference evidence="16" key="1">
    <citation type="submission" date="2017-09" db="EMBL/GenBank/DDBJ databases">
        <title>Depth-based differentiation of microbial function through sediment-hosted aquifers and enrichment of novel symbionts in the deep terrestrial subsurface.</title>
        <authorList>
            <person name="Probst A.J."/>
            <person name="Ladd B."/>
            <person name="Jarett J.K."/>
            <person name="Geller-Mcgrath D.E."/>
            <person name="Sieber C.M.K."/>
            <person name="Emerson J.B."/>
            <person name="Anantharaman K."/>
            <person name="Thomas B.C."/>
            <person name="Malmstrom R."/>
            <person name="Stieglmeier M."/>
            <person name="Klingl A."/>
            <person name="Woyke T."/>
            <person name="Ryan C.M."/>
            <person name="Banfield J.F."/>
        </authorList>
    </citation>
    <scope>NUCLEOTIDE SEQUENCE [LARGE SCALE GENOMIC DNA]</scope>
</reference>
<dbReference type="SUPFAM" id="SSF47323">
    <property type="entry name" value="Anticodon-binding domain of a subclass of class I aminoacyl-tRNA synthetases"/>
    <property type="match status" value="1"/>
</dbReference>
<feature type="binding site" evidence="13">
    <location>
        <position position="28"/>
    </location>
    <ligand>
        <name>Zn(2+)</name>
        <dbReference type="ChEBI" id="CHEBI:29105"/>
    </ligand>
</feature>
<evidence type="ECO:0000256" key="12">
    <source>
        <dbReference type="ARBA" id="ARBA00047398"/>
    </source>
</evidence>
<keyword evidence="9 13" id="KW-0067">ATP-binding</keyword>
<dbReference type="PANTHER" id="PTHR10890:SF3">
    <property type="entry name" value="CYSTEINE--TRNA LIGASE, CYTOPLASMIC"/>
    <property type="match status" value="1"/>
</dbReference>
<sequence>MLKIYNTLTKKKEVFKPIKKGQVSLYTCGPTVYDTAHIGNLRTYIFEDLLRRTLKYLGYSVKQVMNITDIEDKIIKKAKSQKKDIREITRPYIKLFFKDLKKLNVEPAEKYPLATDHIKGMIDLIKKLVEGGYAYVGKDNSVYFDISKFKDYGQLVGIKNIDIKDGARVLADEYDKDEAQDFVLWKAKKEGEPSWKSPWGEGRPGWHVECSVMSMAALGETIDIHTGGVDNIFPHHDNEIAQSEAATGKKFVNYWMHGEHLLVDEEKMAKSKKNFFVLKDIEKKGMMPLSFRYLVAEAHYKTRLNFTWKALEGAENAIWNLWHELGRLKFIGSKDEFKDNAKLYKKYFKDVKTVVSEDLNIPGVLSLMRRGITDPDLSPSQKRSLAFEFDKILGFNLKHADKLYKMPIHIMTLATGRELLRRNQQFVKADTLRRKIESLGYSVEDTSYGPFLWPTKQQKFHPKT</sequence>
<proteinExistence type="inferred from homology"/>
<dbReference type="Proteomes" id="UP000230776">
    <property type="component" value="Unassembled WGS sequence"/>
</dbReference>
<gene>
    <name evidence="13" type="primary">cysS</name>
    <name evidence="15" type="ORF">COT88_01155</name>
</gene>
<keyword evidence="4 13" id="KW-0963">Cytoplasm</keyword>
<feature type="domain" description="tRNA synthetases class I catalytic" evidence="14">
    <location>
        <begin position="15"/>
        <end position="315"/>
    </location>
</feature>
<feature type="binding site" evidence="13">
    <location>
        <position position="210"/>
    </location>
    <ligand>
        <name>Zn(2+)</name>
        <dbReference type="ChEBI" id="CHEBI:29105"/>
    </ligand>
</feature>
<dbReference type="Gene3D" id="1.20.120.1910">
    <property type="entry name" value="Cysteine-tRNA ligase, C-terminal anti-codon recognition domain"/>
    <property type="match status" value="1"/>
</dbReference>
<dbReference type="PANTHER" id="PTHR10890">
    <property type="entry name" value="CYSTEINYL-TRNA SYNTHETASE"/>
    <property type="match status" value="1"/>
</dbReference>
<comment type="similarity">
    <text evidence="2 13">Belongs to the class-I aminoacyl-tRNA synthetase family.</text>
</comment>
<dbReference type="InterPro" id="IPR015803">
    <property type="entry name" value="Cys-tRNA-ligase"/>
</dbReference>
<evidence type="ECO:0000256" key="7">
    <source>
        <dbReference type="ARBA" id="ARBA00022741"/>
    </source>
</evidence>
<keyword evidence="10 13" id="KW-0648">Protein biosynthesis</keyword>
<dbReference type="NCBIfam" id="TIGR00435">
    <property type="entry name" value="cysS"/>
    <property type="match status" value="1"/>
</dbReference>
<dbReference type="Gene3D" id="3.40.50.620">
    <property type="entry name" value="HUPs"/>
    <property type="match status" value="1"/>
</dbReference>
<dbReference type="InterPro" id="IPR032678">
    <property type="entry name" value="tRNA-synt_1_cat_dom"/>
</dbReference>
<dbReference type="InterPro" id="IPR009080">
    <property type="entry name" value="tRNAsynth_Ia_anticodon-bd"/>
</dbReference>
<evidence type="ECO:0000256" key="5">
    <source>
        <dbReference type="ARBA" id="ARBA00022598"/>
    </source>
</evidence>
<dbReference type="InterPro" id="IPR014729">
    <property type="entry name" value="Rossmann-like_a/b/a_fold"/>
</dbReference>
<organism evidence="15 16">
    <name type="scientific">Candidatus Colwellbacteria bacterium CG10_big_fil_rev_8_21_14_0_10_41_28</name>
    <dbReference type="NCBI Taxonomy" id="1974539"/>
    <lineage>
        <taxon>Bacteria</taxon>
        <taxon>Candidatus Colwelliibacteriota</taxon>
    </lineage>
</organism>
<dbReference type="EC" id="6.1.1.16" evidence="13"/>
<evidence type="ECO:0000256" key="8">
    <source>
        <dbReference type="ARBA" id="ARBA00022833"/>
    </source>
</evidence>
<keyword evidence="11 13" id="KW-0030">Aminoacyl-tRNA synthetase</keyword>
<feature type="binding site" evidence="13">
    <location>
        <position position="235"/>
    </location>
    <ligand>
        <name>Zn(2+)</name>
        <dbReference type="ChEBI" id="CHEBI:29105"/>
    </ligand>
</feature>
<evidence type="ECO:0000259" key="14">
    <source>
        <dbReference type="Pfam" id="PF01406"/>
    </source>
</evidence>
<evidence type="ECO:0000256" key="4">
    <source>
        <dbReference type="ARBA" id="ARBA00022490"/>
    </source>
</evidence>
<dbReference type="Pfam" id="PF01406">
    <property type="entry name" value="tRNA-synt_1e"/>
    <property type="match status" value="1"/>
</dbReference>
<dbReference type="GO" id="GO:0005524">
    <property type="term" value="F:ATP binding"/>
    <property type="evidence" value="ECO:0007669"/>
    <property type="project" value="UniProtKB-UniRule"/>
</dbReference>
<keyword evidence="5 13" id="KW-0436">Ligase</keyword>
<comment type="subunit">
    <text evidence="3 13">Monomer.</text>
</comment>
<feature type="short sequence motif" description="'HIGH' region" evidence="13">
    <location>
        <begin position="30"/>
        <end position="40"/>
    </location>
</feature>
<comment type="caution">
    <text evidence="15">The sequence shown here is derived from an EMBL/GenBank/DDBJ whole genome shotgun (WGS) entry which is preliminary data.</text>
</comment>
<dbReference type="SUPFAM" id="SSF52374">
    <property type="entry name" value="Nucleotidylyl transferase"/>
    <property type="match status" value="1"/>
</dbReference>
<comment type="catalytic activity">
    <reaction evidence="12 13">
        <text>tRNA(Cys) + L-cysteine + ATP = L-cysteinyl-tRNA(Cys) + AMP + diphosphate</text>
        <dbReference type="Rhea" id="RHEA:17773"/>
        <dbReference type="Rhea" id="RHEA-COMP:9661"/>
        <dbReference type="Rhea" id="RHEA-COMP:9679"/>
        <dbReference type="ChEBI" id="CHEBI:30616"/>
        <dbReference type="ChEBI" id="CHEBI:33019"/>
        <dbReference type="ChEBI" id="CHEBI:35235"/>
        <dbReference type="ChEBI" id="CHEBI:78442"/>
        <dbReference type="ChEBI" id="CHEBI:78517"/>
        <dbReference type="ChEBI" id="CHEBI:456215"/>
        <dbReference type="EC" id="6.1.1.16"/>
    </reaction>
</comment>
<evidence type="ECO:0000256" key="9">
    <source>
        <dbReference type="ARBA" id="ARBA00022840"/>
    </source>
</evidence>
<name>A0A2H0VJJ0_9BACT</name>
<dbReference type="HAMAP" id="MF_00041">
    <property type="entry name" value="Cys_tRNA_synth"/>
    <property type="match status" value="1"/>
</dbReference>
<dbReference type="GO" id="GO:0005829">
    <property type="term" value="C:cytosol"/>
    <property type="evidence" value="ECO:0007669"/>
    <property type="project" value="TreeGrafter"/>
</dbReference>
<evidence type="ECO:0000256" key="3">
    <source>
        <dbReference type="ARBA" id="ARBA00011245"/>
    </source>
</evidence>
<dbReference type="InterPro" id="IPR024909">
    <property type="entry name" value="Cys-tRNA/MSH_ligase"/>
</dbReference>
<evidence type="ECO:0000313" key="16">
    <source>
        <dbReference type="Proteomes" id="UP000230776"/>
    </source>
</evidence>
<feature type="binding site" evidence="13">
    <location>
        <position position="270"/>
    </location>
    <ligand>
        <name>ATP</name>
        <dbReference type="ChEBI" id="CHEBI:30616"/>
    </ligand>
</feature>
<keyword evidence="7 13" id="KW-0547">Nucleotide-binding</keyword>
<dbReference type="PRINTS" id="PR00983">
    <property type="entry name" value="TRNASYNTHCYS"/>
</dbReference>
<protein>
    <recommendedName>
        <fullName evidence="13">Cysteine--tRNA ligase</fullName>
        <ecNumber evidence="13">6.1.1.16</ecNumber>
    </recommendedName>
    <alternativeName>
        <fullName evidence="13">Cysteinyl-tRNA synthetase</fullName>
        <shortName evidence="13">CysRS</shortName>
    </alternativeName>
</protein>
<accession>A0A2H0VJJ0</accession>